<dbReference type="NCBIfam" id="TIGR03423">
    <property type="entry name" value="pbp2_mrdA"/>
    <property type="match status" value="1"/>
</dbReference>
<keyword evidence="13 14" id="KW-0961">Cell wall biogenesis/degradation</keyword>
<dbReference type="GO" id="GO:0005886">
    <property type="term" value="C:plasma membrane"/>
    <property type="evidence" value="ECO:0007669"/>
    <property type="project" value="UniProtKB-SubCell"/>
</dbReference>
<evidence type="ECO:0000256" key="12">
    <source>
        <dbReference type="ARBA" id="ARBA00023136"/>
    </source>
</evidence>
<evidence type="ECO:0000256" key="1">
    <source>
        <dbReference type="ARBA" id="ARBA00004167"/>
    </source>
</evidence>
<organism evidence="17 18">
    <name type="scientific">Candidatus Kinetoplastidibacterium kentomonadis</name>
    <dbReference type="NCBI Taxonomy" id="1576550"/>
    <lineage>
        <taxon>Bacteria</taxon>
        <taxon>Pseudomonadati</taxon>
        <taxon>Pseudomonadota</taxon>
        <taxon>Betaproteobacteria</taxon>
        <taxon>Candidatus Kinetoplastidibacterium</taxon>
    </lineage>
</organism>
<keyword evidence="3 14" id="KW-1003">Cell membrane</keyword>
<evidence type="ECO:0000256" key="7">
    <source>
        <dbReference type="ARBA" id="ARBA00022692"/>
    </source>
</evidence>
<dbReference type="OrthoDB" id="9789078at2"/>
<keyword evidence="18" id="KW-1185">Reference proteome</keyword>
<dbReference type="PANTHER" id="PTHR30627">
    <property type="entry name" value="PEPTIDOGLYCAN D,D-TRANSPEPTIDASE"/>
    <property type="match status" value="1"/>
</dbReference>
<dbReference type="KEGG" id="kso:CKSOR_00633"/>
<evidence type="ECO:0000256" key="2">
    <source>
        <dbReference type="ARBA" id="ARBA00004236"/>
    </source>
</evidence>
<gene>
    <name evidence="14 17" type="primary">mrdA</name>
    <name evidence="17" type="ORF">CKSOR_00633</name>
</gene>
<evidence type="ECO:0000256" key="9">
    <source>
        <dbReference type="ARBA" id="ARBA00022960"/>
    </source>
</evidence>
<evidence type="ECO:0000313" key="17">
    <source>
        <dbReference type="EMBL" id="AWD32734.1"/>
    </source>
</evidence>
<dbReference type="InterPro" id="IPR012338">
    <property type="entry name" value="Beta-lactam/transpept-like"/>
</dbReference>
<evidence type="ECO:0000259" key="16">
    <source>
        <dbReference type="Pfam" id="PF03717"/>
    </source>
</evidence>
<feature type="transmembrane region" description="Helical" evidence="14">
    <location>
        <begin position="20"/>
        <end position="39"/>
    </location>
</feature>
<dbReference type="InterPro" id="IPR017790">
    <property type="entry name" value="Penicillin-binding_protein_2"/>
</dbReference>
<comment type="similarity">
    <text evidence="14">Belongs to the transpeptidase family. MrdA subfamily.</text>
</comment>
<evidence type="ECO:0000256" key="10">
    <source>
        <dbReference type="ARBA" id="ARBA00022984"/>
    </source>
</evidence>
<dbReference type="InterPro" id="IPR050515">
    <property type="entry name" value="Beta-lactam/transpept"/>
</dbReference>
<protein>
    <recommendedName>
        <fullName evidence="14">Peptidoglycan D,D-transpeptidase MrdA</fullName>
        <ecNumber evidence="14">3.4.16.4</ecNumber>
    </recommendedName>
    <alternativeName>
        <fullName evidence="14">Penicillin-binding protein 2</fullName>
        <shortName evidence="14">PBP-2</shortName>
    </alternativeName>
</protein>
<keyword evidence="11 14" id="KW-1133">Transmembrane helix</keyword>
<comment type="subcellular location">
    <subcellularLocation>
        <location evidence="14">Cell inner membrane</location>
        <topology evidence="14">Single-pass membrane protein</topology>
    </subcellularLocation>
    <subcellularLocation>
        <location evidence="2">Cell membrane</location>
    </subcellularLocation>
    <subcellularLocation>
        <location evidence="1">Membrane</location>
        <topology evidence="1">Single-pass membrane protein</topology>
    </subcellularLocation>
</comment>
<dbReference type="HAMAP" id="MF_02081">
    <property type="entry name" value="MrdA_transpept"/>
    <property type="match status" value="1"/>
</dbReference>
<dbReference type="InterPro" id="IPR001460">
    <property type="entry name" value="PCN-bd_Tpept"/>
</dbReference>
<dbReference type="Gene3D" id="3.40.710.10">
    <property type="entry name" value="DD-peptidase/beta-lactamase superfamily"/>
    <property type="match status" value="1"/>
</dbReference>
<dbReference type="EMBL" id="CP025628">
    <property type="protein sequence ID" value="AWD32734.1"/>
    <property type="molecule type" value="Genomic_DNA"/>
</dbReference>
<comment type="catalytic activity">
    <reaction evidence="14">
        <text>Preferential cleavage: (Ac)2-L-Lys-D-Ala-|-D-Ala. Also transpeptidation of peptidyl-alanyl moieties that are N-acyl substituents of D-alanine.</text>
        <dbReference type="EC" id="3.4.16.4"/>
    </reaction>
</comment>
<dbReference type="GO" id="GO:0009252">
    <property type="term" value="P:peptidoglycan biosynthetic process"/>
    <property type="evidence" value="ECO:0007669"/>
    <property type="project" value="UniProtKB-UniRule"/>
</dbReference>
<dbReference type="GO" id="GO:0071555">
    <property type="term" value="P:cell wall organization"/>
    <property type="evidence" value="ECO:0007669"/>
    <property type="project" value="UniProtKB-KW"/>
</dbReference>
<name>A0A3S7JAP7_9PROT</name>
<evidence type="ECO:0000256" key="13">
    <source>
        <dbReference type="ARBA" id="ARBA00023316"/>
    </source>
</evidence>
<keyword evidence="5 14" id="KW-0121">Carboxypeptidase</keyword>
<keyword evidence="7 14" id="KW-0812">Transmembrane</keyword>
<dbReference type="GO" id="GO:0006508">
    <property type="term" value="P:proteolysis"/>
    <property type="evidence" value="ECO:0007669"/>
    <property type="project" value="UniProtKB-KW"/>
</dbReference>
<evidence type="ECO:0000256" key="11">
    <source>
        <dbReference type="ARBA" id="ARBA00022989"/>
    </source>
</evidence>
<feature type="active site" description="Acyl-ester intermediate" evidence="14">
    <location>
        <position position="328"/>
    </location>
</feature>
<keyword evidence="4 14" id="KW-0997">Cell inner membrane</keyword>
<comment type="caution">
    <text evidence="14">Lacks conserved residue(s) required for the propagation of feature annotation.</text>
</comment>
<dbReference type="GO" id="GO:0009002">
    <property type="term" value="F:serine-type D-Ala-D-Ala carboxypeptidase activity"/>
    <property type="evidence" value="ECO:0007669"/>
    <property type="project" value="UniProtKB-UniRule"/>
</dbReference>
<dbReference type="Proteomes" id="UP000266796">
    <property type="component" value="Chromosome"/>
</dbReference>
<evidence type="ECO:0000256" key="8">
    <source>
        <dbReference type="ARBA" id="ARBA00022801"/>
    </source>
</evidence>
<accession>A0A3S7JAP7</accession>
<keyword evidence="9 14" id="KW-0133">Cell shape</keyword>
<feature type="domain" description="Penicillin-binding protein dimerisation" evidence="16">
    <location>
        <begin position="62"/>
        <end position="235"/>
    </location>
</feature>
<dbReference type="GO" id="GO:0071972">
    <property type="term" value="F:peptidoglycan L,D-transpeptidase activity"/>
    <property type="evidence" value="ECO:0007669"/>
    <property type="project" value="TreeGrafter"/>
</dbReference>
<reference evidence="17 18" key="1">
    <citation type="journal article" date="2018" name="Parasitology">
        <title>The reduced genome of Candidatus Kinetoplastibacterium sorsogonicusi, the endosymbiont of Kentomonas sorsogonicus (Trypanosomatidae): loss of the haem-synthesis pathway.</title>
        <authorList>
            <person name="Silva F.M."/>
            <person name="Kostygov A.Y."/>
            <person name="Spodareva V.V."/>
            <person name="Butenko A."/>
            <person name="Tossou R."/>
            <person name="Lukes J."/>
            <person name="Yurchenko V."/>
            <person name="Alves J.M.P."/>
        </authorList>
    </citation>
    <scope>NUCLEOTIDE SEQUENCE [LARGE SCALE GENOMIC DNA]</scope>
    <source>
        <strain evidence="17 18">MF-08</strain>
    </source>
</reference>
<comment type="function">
    <text evidence="14">Catalyzes cross-linking of the peptidoglycan cell wall.</text>
</comment>
<keyword evidence="12 14" id="KW-0472">Membrane</keyword>
<dbReference type="AlphaFoldDB" id="A0A3S7JAP7"/>
<dbReference type="GO" id="GO:0008658">
    <property type="term" value="F:penicillin binding"/>
    <property type="evidence" value="ECO:0007669"/>
    <property type="project" value="InterPro"/>
</dbReference>
<dbReference type="Gene3D" id="3.30.1390.30">
    <property type="entry name" value="Penicillin-binding protein 2a, domain 3"/>
    <property type="match status" value="1"/>
</dbReference>
<evidence type="ECO:0000256" key="4">
    <source>
        <dbReference type="ARBA" id="ARBA00022519"/>
    </source>
</evidence>
<proteinExistence type="inferred from homology"/>
<dbReference type="SUPFAM" id="SSF56519">
    <property type="entry name" value="Penicillin binding protein dimerisation domain"/>
    <property type="match status" value="1"/>
</dbReference>
<evidence type="ECO:0000259" key="15">
    <source>
        <dbReference type="Pfam" id="PF00905"/>
    </source>
</evidence>
<evidence type="ECO:0000256" key="14">
    <source>
        <dbReference type="HAMAP-Rule" id="MF_02081"/>
    </source>
</evidence>
<dbReference type="RefSeq" id="WP_108674128.1">
    <property type="nucleotide sequence ID" value="NZ_CP025628.1"/>
</dbReference>
<feature type="domain" description="Penicillin-binding protein transpeptidase" evidence="15">
    <location>
        <begin position="269"/>
        <end position="607"/>
    </location>
</feature>
<dbReference type="EC" id="3.4.16.4" evidence="14"/>
<evidence type="ECO:0000313" key="18">
    <source>
        <dbReference type="Proteomes" id="UP000266796"/>
    </source>
</evidence>
<dbReference type="SUPFAM" id="SSF56601">
    <property type="entry name" value="beta-lactamase/transpeptidase-like"/>
    <property type="match status" value="1"/>
</dbReference>
<dbReference type="InterPro" id="IPR036138">
    <property type="entry name" value="PBP_dimer_sf"/>
</dbReference>
<keyword evidence="8 14" id="KW-0378">Hydrolase</keyword>
<keyword evidence="6 14" id="KW-0645">Protease</keyword>
<sequence length="620" mass="69331">MLELKKNAQIQKKYFRDRAFVGVLFVLFCFFILITRLWYLQVNRYEGLSAKAEQNRIAVNPILPKRGEILDRNGFVLASNRLAYTIELVISEIEEIDNLLNKLSIGIKFNEKEKFIIKKKISESNKYARLTIKNNLTEIEVAWLASRSFQFPGVKIKTRWVREYPYGALAAHVIGHIGKISDTDIDVLESLGVLGDYRGTEFIGKRGIEKTYEDVLHGSTGIEEIEVTSKGRPVRLLNRINPISGSDIVLSIDIELQKIAEKALEKYRGALVAIDNESGEILALVSMPSFDPNLFVDGIDIENWKLLSKSPNNPLINRPIYGTYPIGSVYKPFVALAALELGKRGAHDLVADPGYFEFCGQKFRNAKNISHGPADMHRAIVISSDIYFYSLGPEIGVNALHDFSKKFGFGQITGIDLDGERAGILPSTEWKRKAYKNKNQQRWYTGETISVMVGQGYNSFTLLQLAQATATLANGGNYIKPRVANFIRDHVGRVIKLNNKDILYKIPLNIDNINIIKNAMKEVTTSGTAKRAFIGANYSTAGKTGTAQVYSLKGKNYSSNEIDERMRDHSLFIGFAPAENPKITVAVIAENAGWGSAVAAPIARKVFDYWLSSKNQISKN</sequence>
<evidence type="ECO:0000256" key="5">
    <source>
        <dbReference type="ARBA" id="ARBA00022645"/>
    </source>
</evidence>
<dbReference type="GO" id="GO:0008360">
    <property type="term" value="P:regulation of cell shape"/>
    <property type="evidence" value="ECO:0007669"/>
    <property type="project" value="UniProtKB-KW"/>
</dbReference>
<evidence type="ECO:0000256" key="6">
    <source>
        <dbReference type="ARBA" id="ARBA00022670"/>
    </source>
</evidence>
<dbReference type="Pfam" id="PF00905">
    <property type="entry name" value="Transpeptidase"/>
    <property type="match status" value="1"/>
</dbReference>
<dbReference type="PANTHER" id="PTHR30627:SF2">
    <property type="entry name" value="PEPTIDOGLYCAN D,D-TRANSPEPTIDASE MRDA"/>
    <property type="match status" value="1"/>
</dbReference>
<dbReference type="Pfam" id="PF03717">
    <property type="entry name" value="PBP_dimer"/>
    <property type="match status" value="1"/>
</dbReference>
<dbReference type="InterPro" id="IPR005311">
    <property type="entry name" value="PBP_dimer"/>
</dbReference>
<evidence type="ECO:0000256" key="3">
    <source>
        <dbReference type="ARBA" id="ARBA00022475"/>
    </source>
</evidence>
<keyword evidence="10 14" id="KW-0573">Peptidoglycan synthesis</keyword>
<dbReference type="Gene3D" id="3.90.1310.10">
    <property type="entry name" value="Penicillin-binding protein 2a (Domain 2)"/>
    <property type="match status" value="1"/>
</dbReference>
<comment type="pathway">
    <text evidence="14">Cell wall biogenesis; peptidoglycan biosynthesis.</text>
</comment>